<reference evidence="2 3" key="1">
    <citation type="submission" date="2016-10" db="EMBL/GenBank/DDBJ databases">
        <authorList>
            <person name="de Groot N.N."/>
        </authorList>
    </citation>
    <scope>NUCLEOTIDE SEQUENCE [LARGE SCALE GENOMIC DNA]</scope>
    <source>
        <strain evidence="2 3">DSM 8537</strain>
    </source>
</reference>
<evidence type="ECO:0000313" key="3">
    <source>
        <dbReference type="Proteomes" id="UP000183635"/>
    </source>
</evidence>
<evidence type="ECO:0000256" key="1">
    <source>
        <dbReference type="SAM" id="MobiDB-lite"/>
    </source>
</evidence>
<dbReference type="Proteomes" id="UP000183635">
    <property type="component" value="Unassembled WGS sequence"/>
</dbReference>
<organism evidence="2 3">
    <name type="scientific">Paracoccus aminovorans</name>
    <dbReference type="NCBI Taxonomy" id="34004"/>
    <lineage>
        <taxon>Bacteria</taxon>
        <taxon>Pseudomonadati</taxon>
        <taxon>Pseudomonadota</taxon>
        <taxon>Alphaproteobacteria</taxon>
        <taxon>Rhodobacterales</taxon>
        <taxon>Paracoccaceae</taxon>
        <taxon>Paracoccus</taxon>
    </lineage>
</organism>
<feature type="compositionally biased region" description="Basic and acidic residues" evidence="1">
    <location>
        <begin position="48"/>
        <end position="63"/>
    </location>
</feature>
<evidence type="ECO:0000313" key="2">
    <source>
        <dbReference type="EMBL" id="SFH55996.1"/>
    </source>
</evidence>
<feature type="region of interest" description="Disordered" evidence="1">
    <location>
        <begin position="44"/>
        <end position="63"/>
    </location>
</feature>
<keyword evidence="3" id="KW-1185">Reference proteome</keyword>
<name>A0A1I3B1L2_9RHOB</name>
<sequence length="63" mass="7155">MAARKRFAPTEATTLRAIEFVRKAGLRIAAVEFPRDGMVRVITSAVDMPEKPEQDDRKPEPWT</sequence>
<gene>
    <name evidence="2" type="ORF">SAMN04488021_11866</name>
</gene>
<dbReference type="RefSeq" id="WP_074968204.1">
    <property type="nucleotide sequence ID" value="NZ_CBCRYP010000019.1"/>
</dbReference>
<proteinExistence type="predicted"/>
<dbReference type="STRING" id="34004.SAMN04488021_11866"/>
<dbReference type="EMBL" id="FOPU01000018">
    <property type="protein sequence ID" value="SFH55996.1"/>
    <property type="molecule type" value="Genomic_DNA"/>
</dbReference>
<accession>A0A1I3B1L2</accession>
<dbReference type="AlphaFoldDB" id="A0A1I3B1L2"/>
<protein>
    <submittedName>
        <fullName evidence="2">Uncharacterized protein</fullName>
    </submittedName>
</protein>